<evidence type="ECO:0000313" key="5">
    <source>
        <dbReference type="Proteomes" id="UP000060487"/>
    </source>
</evidence>
<sequence>MDISLDDIVATLSKQPRTGWLIKGIEHPEMVSDHTFGTLFFSFLIKELYNSKIDLPKIDLPNLLAMTLVHDMQEIFTGDITPRLKSYFTQSLIGETYKDLEFMYLNKLLDYLPDKSKIFIGELFNEFCKEESLQAKIARKIDIAEMLAQAYEYEKIGHRRLDEFWSWADLCNNDDIISKLMDAIVRKRYFLQAVLSISYQRFESSCHHQSKELAERVKRIDYDRWSKRDTSIKDYFTQEHKLSSMDISINVLDVGCGLGSFSRFFLEEMPDTSIVDGIDINPFLLKEAHQRWSGRINTLSPCDIGWYWDIPSEEYNVILIGEVLEHVFNPRFVLMESFRVLKYRGLLIISVPNSFHKEKMERYETQQRIELRSQEQHIRYFSPQSIKEEVGYAGFKIIKMVGLEKEWVNSFDMDINDLLSEKPKDAWTILVFAEKMDEREINDIGIIPAPDRMGEDKTLYKFIKEHHMFNSYCKIHAFIEAVYKAKLLRFNIQDNNSETIAQQTFRLSFFALVIAIEFGYDSELAIKCVLLQGLEETHLCEFIHSIRALINLDTRRKAVDDLLSFLPSDIKDAILKTYDDNLYNDLSDEGAIARFLLQRDYMRHNINFKIINSYNYPFDKFISLINSLQNQYHHES</sequence>
<feature type="domain" description="HD" evidence="3">
    <location>
        <begin position="11"/>
        <end position="160"/>
    </location>
</feature>
<dbReference type="RefSeq" id="WP_085053516.1">
    <property type="nucleotide sequence ID" value="NZ_LNQR01000117.1"/>
</dbReference>
<comment type="caution">
    <text evidence="4">The sequence shown here is derived from an EMBL/GenBank/DDBJ whole genome shotgun (WGS) entry which is preliminary data.</text>
</comment>
<protein>
    <submittedName>
        <fullName evidence="4">Oxetanocin</fullName>
    </submittedName>
</protein>
<dbReference type="SUPFAM" id="SSF109604">
    <property type="entry name" value="HD-domain/PDEase-like"/>
    <property type="match status" value="1"/>
</dbReference>
<dbReference type="Pfam" id="PF13023">
    <property type="entry name" value="HD_3"/>
    <property type="match status" value="1"/>
</dbReference>
<dbReference type="Gene3D" id="1.10.3210.10">
    <property type="entry name" value="Hypothetical protein af1432"/>
    <property type="match status" value="1"/>
</dbReference>
<keyword evidence="1" id="KW-0479">Metal-binding</keyword>
<organism evidence="4 5">
    <name type="scientific">Candidatus Magnetominusculus xianensis</name>
    <dbReference type="NCBI Taxonomy" id="1748249"/>
    <lineage>
        <taxon>Bacteria</taxon>
        <taxon>Pseudomonadati</taxon>
        <taxon>Nitrospirota</taxon>
        <taxon>Nitrospiria</taxon>
        <taxon>Nitrospirales</taxon>
        <taxon>Nitrospiraceae</taxon>
        <taxon>Candidatus Magnetominusculus</taxon>
    </lineage>
</organism>
<evidence type="ECO:0000259" key="3">
    <source>
        <dbReference type="Pfam" id="PF13023"/>
    </source>
</evidence>
<dbReference type="PANTHER" id="PTHR11845">
    <property type="entry name" value="5'-DEOXYNUCLEOTIDASE HDDC2"/>
    <property type="match status" value="1"/>
</dbReference>
<dbReference type="InterPro" id="IPR006674">
    <property type="entry name" value="HD_domain"/>
</dbReference>
<dbReference type="CDD" id="cd02440">
    <property type="entry name" value="AdoMet_MTases"/>
    <property type="match status" value="1"/>
</dbReference>
<dbReference type="InterPro" id="IPR039356">
    <property type="entry name" value="YfbR/HDDC2"/>
</dbReference>
<dbReference type="SUPFAM" id="SSF53335">
    <property type="entry name" value="S-adenosyl-L-methionine-dependent methyltransferases"/>
    <property type="match status" value="1"/>
</dbReference>
<dbReference type="InterPro" id="IPR029063">
    <property type="entry name" value="SAM-dependent_MTases_sf"/>
</dbReference>
<evidence type="ECO:0000256" key="1">
    <source>
        <dbReference type="ARBA" id="ARBA00022723"/>
    </source>
</evidence>
<dbReference type="EMBL" id="LNQR01000117">
    <property type="protein sequence ID" value="KWT78291.1"/>
    <property type="molecule type" value="Genomic_DNA"/>
</dbReference>
<accession>A0ABR5SG73</accession>
<proteinExistence type="predicted"/>
<reference evidence="4 5" key="1">
    <citation type="submission" date="2015-11" db="EMBL/GenBank/DDBJ databases">
        <authorList>
            <person name="Lin W."/>
        </authorList>
    </citation>
    <scope>NUCLEOTIDE SEQUENCE [LARGE SCALE GENOMIC DNA]</scope>
    <source>
        <strain evidence="4 5">HCH-1</strain>
    </source>
</reference>
<gene>
    <name evidence="4" type="ORF">ASN18_2896</name>
</gene>
<evidence type="ECO:0000256" key="2">
    <source>
        <dbReference type="ARBA" id="ARBA00022801"/>
    </source>
</evidence>
<dbReference type="PANTHER" id="PTHR11845:SF13">
    <property type="entry name" value="5'-DEOXYNUCLEOTIDASE HDDC2"/>
    <property type="match status" value="1"/>
</dbReference>
<evidence type="ECO:0000313" key="4">
    <source>
        <dbReference type="EMBL" id="KWT78291.1"/>
    </source>
</evidence>
<dbReference type="Pfam" id="PF13489">
    <property type="entry name" value="Methyltransf_23"/>
    <property type="match status" value="1"/>
</dbReference>
<name>A0ABR5SG73_9BACT</name>
<dbReference type="Proteomes" id="UP000060487">
    <property type="component" value="Unassembled WGS sequence"/>
</dbReference>
<dbReference type="Gene3D" id="3.40.50.150">
    <property type="entry name" value="Vaccinia Virus protein VP39"/>
    <property type="match status" value="1"/>
</dbReference>
<keyword evidence="2" id="KW-0378">Hydrolase</keyword>
<keyword evidence="5" id="KW-1185">Reference proteome</keyword>